<dbReference type="EMBL" id="FNQY01000011">
    <property type="protein sequence ID" value="SEA24811.1"/>
    <property type="molecule type" value="Genomic_DNA"/>
</dbReference>
<evidence type="ECO:0000256" key="1">
    <source>
        <dbReference type="SAM" id="SignalP"/>
    </source>
</evidence>
<dbReference type="AlphaFoldDB" id="A0A1H3ZN17"/>
<dbReference type="Proteomes" id="UP000199041">
    <property type="component" value="Unassembled WGS sequence"/>
</dbReference>
<gene>
    <name evidence="4" type="ORF">SAMN05192529_111119</name>
</gene>
<protein>
    <recommendedName>
        <fullName evidence="6">SusE outer membrane protein</fullName>
    </recommendedName>
</protein>
<name>A0A1H3ZN17_9BACT</name>
<evidence type="ECO:0000259" key="2">
    <source>
        <dbReference type="Pfam" id="PF14292"/>
    </source>
</evidence>
<dbReference type="Pfam" id="PF17138">
    <property type="entry name" value="DUF5111"/>
    <property type="match status" value="1"/>
</dbReference>
<organism evidence="4 5">
    <name type="scientific">Arachidicoccus rhizosphaerae</name>
    <dbReference type="NCBI Taxonomy" id="551991"/>
    <lineage>
        <taxon>Bacteria</taxon>
        <taxon>Pseudomonadati</taxon>
        <taxon>Bacteroidota</taxon>
        <taxon>Chitinophagia</taxon>
        <taxon>Chitinophagales</taxon>
        <taxon>Chitinophagaceae</taxon>
        <taxon>Arachidicoccus</taxon>
    </lineage>
</organism>
<proteinExistence type="predicted"/>
<dbReference type="Pfam" id="PF14292">
    <property type="entry name" value="SusE"/>
    <property type="match status" value="1"/>
</dbReference>
<keyword evidence="1" id="KW-0732">Signal</keyword>
<evidence type="ECO:0008006" key="6">
    <source>
        <dbReference type="Google" id="ProtNLM"/>
    </source>
</evidence>
<evidence type="ECO:0000259" key="3">
    <source>
        <dbReference type="Pfam" id="PF17138"/>
    </source>
</evidence>
<dbReference type="InterPro" id="IPR033404">
    <property type="entry name" value="DUF5111"/>
</dbReference>
<evidence type="ECO:0000313" key="5">
    <source>
        <dbReference type="Proteomes" id="UP000199041"/>
    </source>
</evidence>
<dbReference type="STRING" id="551991.SAMN05192529_111119"/>
<dbReference type="InterPro" id="IPR025970">
    <property type="entry name" value="SusE"/>
</dbReference>
<keyword evidence="5" id="KW-1185">Reference proteome</keyword>
<dbReference type="PROSITE" id="PS51257">
    <property type="entry name" value="PROKAR_LIPOPROTEIN"/>
    <property type="match status" value="1"/>
</dbReference>
<dbReference type="RefSeq" id="WP_170831212.1">
    <property type="nucleotide sequence ID" value="NZ_FNQY01000011.1"/>
</dbReference>
<feature type="signal peptide" evidence="1">
    <location>
        <begin position="1"/>
        <end position="23"/>
    </location>
</feature>
<reference evidence="4 5" key="1">
    <citation type="submission" date="2016-10" db="EMBL/GenBank/DDBJ databases">
        <authorList>
            <person name="de Groot N.N."/>
        </authorList>
    </citation>
    <scope>NUCLEOTIDE SEQUENCE [LARGE SCALE GENOMIC DNA]</scope>
    <source>
        <strain evidence="4 5">Vu-144</strain>
    </source>
</reference>
<feature type="domain" description="DUF5111" evidence="3">
    <location>
        <begin position="174"/>
        <end position="251"/>
    </location>
</feature>
<dbReference type="Gene3D" id="2.60.40.3620">
    <property type="match status" value="2"/>
</dbReference>
<dbReference type="CDD" id="cd12967">
    <property type="entry name" value="CBM_SusE-F_like_u1"/>
    <property type="match status" value="1"/>
</dbReference>
<feature type="domain" description="SusE outer membrane protein" evidence="2">
    <location>
        <begin position="24"/>
        <end position="128"/>
    </location>
</feature>
<sequence length="344" mass="37512">MKIRLNFLYILAAVLMLSVASCKKDQTMVIASSDAATELTASAQTLVLNEENAADQAVTLSWSKPDFGYAAAIDYYLQVSFKDSAFSKISSIGIGTATSISYTVEDLNTLLLGAKYPSDEANDVQIRVLAQVADSLFVYSNVLTVNVTPYLAKRVITYPNLYMPGDYQGWDPTSETIAKLYSINSNTSYKGYINVEADTNYFKITAAPNWDGTNYGTGGKGLLSTTGDNLMIDTAGYYLVTADTKALSWSYTRENWGMIGDAIGGWDDADEVMFDFDKENQVLTKTVNLVAGGLKFRANHDWTLNLGAGAKYGGDNYTITTAGTYLITLDLRVPDEPVVTMTLQ</sequence>
<accession>A0A1H3ZN17</accession>
<evidence type="ECO:0000313" key="4">
    <source>
        <dbReference type="EMBL" id="SEA24811.1"/>
    </source>
</evidence>
<feature type="chain" id="PRO_5011547342" description="SusE outer membrane protein" evidence="1">
    <location>
        <begin position="24"/>
        <end position="344"/>
    </location>
</feature>